<dbReference type="Proteomes" id="UP000237631">
    <property type="component" value="Unassembled WGS sequence"/>
</dbReference>
<feature type="compositionally biased region" description="Basic residues" evidence="1">
    <location>
        <begin position="77"/>
        <end position="88"/>
    </location>
</feature>
<feature type="region of interest" description="Disordered" evidence="1">
    <location>
        <begin position="446"/>
        <end position="467"/>
    </location>
</feature>
<sequence>MSPGSIKASSLYSEAKMVDCTRVKFDVPVGTWGQTQVEVEYPWHRDLDSIILPLLETAHEQQAERQRKHRSEGLPMHKSHSKKSHRGSTKTDRNDAAVLPVLRPNEAIKLYLKGFESARDLTTKRGETFQTVLEQYAQQMEKDVERLELFYKGKHAGRSMTPDAASRTVRSCRSMSSLSSSATSTQSRELRRRSKKRSRQQVEEPERGSILVGNDISGESSQFLRSPWYSAPSVPEKNPLRNSHCRNSSWTSIGSNSSDKALKLLGIDANELQHLAHIDSVVPLQHYASGSVTQIDLQPGPSRLARQHEGSISVESNKAYEILGATVEETLRHLDLQTSTSDVNSIHDSLSPIEPRQYRHDSQGRAVTIVSTDKARRMLGVDRPDSDPGPGGLQRTVHADYAFKTRSYPSAQPVNYPTSTSSAAYPEPLNCKRFSLEPDAYRRPEDLIGATSDDDKQKRKSHPATTTEMKRNSVIVPFAEESEWESDDIKLTTTCSGPNAAHVDATDESMEPEHAIQYFFRGTVAKRCPRMSGLIENCSLKGTRSA</sequence>
<feature type="region of interest" description="Disordered" evidence="1">
    <location>
        <begin position="59"/>
        <end position="93"/>
    </location>
</feature>
<evidence type="ECO:0000313" key="2">
    <source>
        <dbReference type="EMBL" id="PPJ61269.1"/>
    </source>
</evidence>
<dbReference type="OrthoDB" id="3641541at2759"/>
<dbReference type="EMBL" id="PNEN01000087">
    <property type="protein sequence ID" value="PPJ61269.1"/>
    <property type="molecule type" value="Genomic_DNA"/>
</dbReference>
<protein>
    <submittedName>
        <fullName evidence="2">Uncharacterized protein</fullName>
    </submittedName>
</protein>
<feature type="region of interest" description="Disordered" evidence="1">
    <location>
        <begin position="232"/>
        <end position="253"/>
    </location>
</feature>
<reference evidence="3" key="1">
    <citation type="journal article" date="2017" name="bioRxiv">
        <title>Conservation of a gene cluster reveals novel cercosporin biosynthetic mechanisms and extends production to the genus Colletotrichum.</title>
        <authorList>
            <person name="de Jonge R."/>
            <person name="Ebert M.K."/>
            <person name="Huitt-Roehl C.R."/>
            <person name="Pal P."/>
            <person name="Suttle J.C."/>
            <person name="Spanner R.E."/>
            <person name="Neubauer J.D."/>
            <person name="Jurick W.M.II."/>
            <person name="Stott K.A."/>
            <person name="Secor G.A."/>
            <person name="Thomma B.P.H.J."/>
            <person name="Van de Peer Y."/>
            <person name="Townsend C.A."/>
            <person name="Bolton M.D."/>
        </authorList>
    </citation>
    <scope>NUCLEOTIDE SEQUENCE [LARGE SCALE GENOMIC DNA]</scope>
    <source>
        <strain evidence="3">CBS538.71</strain>
    </source>
</reference>
<organism evidence="2 3">
    <name type="scientific">Cercospora berteroae</name>
    <dbReference type="NCBI Taxonomy" id="357750"/>
    <lineage>
        <taxon>Eukaryota</taxon>
        <taxon>Fungi</taxon>
        <taxon>Dikarya</taxon>
        <taxon>Ascomycota</taxon>
        <taxon>Pezizomycotina</taxon>
        <taxon>Dothideomycetes</taxon>
        <taxon>Dothideomycetidae</taxon>
        <taxon>Mycosphaerellales</taxon>
        <taxon>Mycosphaerellaceae</taxon>
        <taxon>Cercospora</taxon>
    </lineage>
</organism>
<dbReference type="AlphaFoldDB" id="A0A2S6CNH3"/>
<comment type="caution">
    <text evidence="2">The sequence shown here is derived from an EMBL/GenBank/DDBJ whole genome shotgun (WGS) entry which is preliminary data.</text>
</comment>
<feature type="compositionally biased region" description="Low complexity" evidence="1">
    <location>
        <begin position="168"/>
        <end position="187"/>
    </location>
</feature>
<evidence type="ECO:0000313" key="3">
    <source>
        <dbReference type="Proteomes" id="UP000237631"/>
    </source>
</evidence>
<feature type="compositionally biased region" description="Basic residues" evidence="1">
    <location>
        <begin position="190"/>
        <end position="199"/>
    </location>
</feature>
<feature type="region of interest" description="Disordered" evidence="1">
    <location>
        <begin position="156"/>
        <end position="215"/>
    </location>
</feature>
<proteinExistence type="predicted"/>
<name>A0A2S6CNH3_9PEZI</name>
<evidence type="ECO:0000256" key="1">
    <source>
        <dbReference type="SAM" id="MobiDB-lite"/>
    </source>
</evidence>
<keyword evidence="3" id="KW-1185">Reference proteome</keyword>
<gene>
    <name evidence="2" type="ORF">CBER1_10942</name>
</gene>
<accession>A0A2S6CNH3</accession>